<name>A0A1W0XF46_HYPEX</name>
<keyword evidence="5" id="KW-1185">Reference proteome</keyword>
<feature type="signal peptide" evidence="3">
    <location>
        <begin position="1"/>
        <end position="23"/>
    </location>
</feature>
<feature type="region of interest" description="Disordered" evidence="1">
    <location>
        <begin position="31"/>
        <end position="52"/>
    </location>
</feature>
<keyword evidence="2" id="KW-1133">Transmembrane helix</keyword>
<organism evidence="4 5">
    <name type="scientific">Hypsibius exemplaris</name>
    <name type="common">Freshwater tardigrade</name>
    <dbReference type="NCBI Taxonomy" id="2072580"/>
    <lineage>
        <taxon>Eukaryota</taxon>
        <taxon>Metazoa</taxon>
        <taxon>Ecdysozoa</taxon>
        <taxon>Tardigrada</taxon>
        <taxon>Eutardigrada</taxon>
        <taxon>Parachela</taxon>
        <taxon>Hypsibioidea</taxon>
        <taxon>Hypsibiidae</taxon>
        <taxon>Hypsibius</taxon>
    </lineage>
</organism>
<accession>A0A1W0XF46</accession>
<evidence type="ECO:0000256" key="2">
    <source>
        <dbReference type="SAM" id="Phobius"/>
    </source>
</evidence>
<feature type="chain" id="PRO_5013048694" evidence="3">
    <location>
        <begin position="24"/>
        <end position="185"/>
    </location>
</feature>
<dbReference type="EMBL" id="MTYJ01000001">
    <property type="protein sequence ID" value="OQV25982.1"/>
    <property type="molecule type" value="Genomic_DNA"/>
</dbReference>
<keyword evidence="2" id="KW-0472">Membrane</keyword>
<dbReference type="Proteomes" id="UP000192578">
    <property type="component" value="Unassembled WGS sequence"/>
</dbReference>
<gene>
    <name evidence="4" type="ORF">BV898_00118</name>
</gene>
<dbReference type="AlphaFoldDB" id="A0A1W0XF46"/>
<evidence type="ECO:0000313" key="4">
    <source>
        <dbReference type="EMBL" id="OQV25982.1"/>
    </source>
</evidence>
<comment type="caution">
    <text evidence="4">The sequence shown here is derived from an EMBL/GenBank/DDBJ whole genome shotgun (WGS) entry which is preliminary data.</text>
</comment>
<protein>
    <submittedName>
        <fullName evidence="4">Uncharacterized protein</fullName>
    </submittedName>
</protein>
<keyword evidence="3" id="KW-0732">Signal</keyword>
<reference evidence="5" key="1">
    <citation type="submission" date="2017-01" db="EMBL/GenBank/DDBJ databases">
        <title>Comparative genomics of anhydrobiosis in the tardigrade Hypsibius dujardini.</title>
        <authorList>
            <person name="Yoshida Y."/>
            <person name="Koutsovoulos G."/>
            <person name="Laetsch D."/>
            <person name="Stevens L."/>
            <person name="Kumar S."/>
            <person name="Horikawa D."/>
            <person name="Ishino K."/>
            <person name="Komine S."/>
            <person name="Tomita M."/>
            <person name="Blaxter M."/>
            <person name="Arakawa K."/>
        </authorList>
    </citation>
    <scope>NUCLEOTIDE SEQUENCE [LARGE SCALE GENOMIC DNA]</scope>
    <source>
        <strain evidence="5">Z151</strain>
    </source>
</reference>
<evidence type="ECO:0000256" key="3">
    <source>
        <dbReference type="SAM" id="SignalP"/>
    </source>
</evidence>
<proteinExistence type="predicted"/>
<sequence length="185" mass="19369">MNAVHVALSVLCAVALLVNPLYANEQVAAHQPEHDPLTEQVSTHGPDSTGHPSHLVVTEENTTVPVIVHIVSSETTKLPMPSMPLNQTDSTIPTTQAKITAATAMVGDPTTTSANSSDPVVVLPKQKTDPNSHVPVEAPAPHGLYSIGVVAVWAIGGVVIGTVVGVVAGLMLWRRRRSNGFAYTP</sequence>
<keyword evidence="2" id="KW-0812">Transmembrane</keyword>
<feature type="transmembrane region" description="Helical" evidence="2">
    <location>
        <begin position="144"/>
        <end position="173"/>
    </location>
</feature>
<evidence type="ECO:0000256" key="1">
    <source>
        <dbReference type="SAM" id="MobiDB-lite"/>
    </source>
</evidence>
<evidence type="ECO:0000313" key="5">
    <source>
        <dbReference type="Proteomes" id="UP000192578"/>
    </source>
</evidence>